<name>A0A6C0D099_9ZZZZ</name>
<organism evidence="1">
    <name type="scientific">viral metagenome</name>
    <dbReference type="NCBI Taxonomy" id="1070528"/>
    <lineage>
        <taxon>unclassified sequences</taxon>
        <taxon>metagenomes</taxon>
        <taxon>organismal metagenomes</taxon>
    </lineage>
</organism>
<accession>A0A6C0D099</accession>
<proteinExistence type="predicted"/>
<protein>
    <recommendedName>
        <fullName evidence="2">Glycosyltransferase</fullName>
    </recommendedName>
</protein>
<dbReference type="AlphaFoldDB" id="A0A6C0D099"/>
<sequence>MTVIFYAYHETEACHFNLDYFVNFGGILPEYDYIFIINGRTCTVPIPTGDNIHILYRENIGYDFGAYARGLDFFFNDSKSPFQKKKKGFDFFIFLNASVIGPITHHSKEWDWVEYFHGRFLEDPTVRLYGTSIVCLPDEDKGTRGPKVEGFFWCTDRRGLGLLIGERTIFMDHRTKESAIVNGEYGLSNCLLGKYGFNIGCIITRYQGMDWRKEINWSCNDLKHPSRKGSFYGESMNPYETIFHKWFWHHQPTVHKEIIDKHIQRKKKIEHVKSLNLK</sequence>
<evidence type="ECO:0008006" key="2">
    <source>
        <dbReference type="Google" id="ProtNLM"/>
    </source>
</evidence>
<reference evidence="1" key="1">
    <citation type="journal article" date="2020" name="Nature">
        <title>Giant virus diversity and host interactions through global metagenomics.</title>
        <authorList>
            <person name="Schulz F."/>
            <person name="Roux S."/>
            <person name="Paez-Espino D."/>
            <person name="Jungbluth S."/>
            <person name="Walsh D.A."/>
            <person name="Denef V.J."/>
            <person name="McMahon K.D."/>
            <person name="Konstantinidis K.T."/>
            <person name="Eloe-Fadrosh E.A."/>
            <person name="Kyrpides N.C."/>
            <person name="Woyke T."/>
        </authorList>
    </citation>
    <scope>NUCLEOTIDE SEQUENCE</scope>
    <source>
        <strain evidence="1">GVMAG-M-3300023174-104</strain>
    </source>
</reference>
<dbReference type="EMBL" id="MN739518">
    <property type="protein sequence ID" value="QHT09883.1"/>
    <property type="molecule type" value="Genomic_DNA"/>
</dbReference>
<evidence type="ECO:0000313" key="1">
    <source>
        <dbReference type="EMBL" id="QHT09883.1"/>
    </source>
</evidence>